<gene>
    <name evidence="1" type="ORF">H5410_046583</name>
</gene>
<dbReference type="EMBL" id="JACXVP010000009">
    <property type="protein sequence ID" value="KAG5586149.1"/>
    <property type="molecule type" value="Genomic_DNA"/>
</dbReference>
<sequence length="172" mass="19104">MLPIGKSMSFSSLSVVTGLNFPKTNGLGFLNCFLGKLEELLHSKLDLITKLKPQIVLVKEGLLILRSFFNHTEEIYDENDEICGLIINAAEMAYEAECTKLIGYLKLLRICSLSIKMLWNLKSEKIDVNRVAKGSAYIVPPLSANTSGANEEMVGFQEVRDKLKKQLLGGSH</sequence>
<dbReference type="AlphaFoldDB" id="A0A9J5XER3"/>
<keyword evidence="2" id="KW-1185">Reference proteome</keyword>
<evidence type="ECO:0000313" key="1">
    <source>
        <dbReference type="EMBL" id="KAG5586149.1"/>
    </source>
</evidence>
<organism evidence="1 2">
    <name type="scientific">Solanum commersonii</name>
    <name type="common">Commerson's wild potato</name>
    <name type="synonym">Commerson's nightshade</name>
    <dbReference type="NCBI Taxonomy" id="4109"/>
    <lineage>
        <taxon>Eukaryota</taxon>
        <taxon>Viridiplantae</taxon>
        <taxon>Streptophyta</taxon>
        <taxon>Embryophyta</taxon>
        <taxon>Tracheophyta</taxon>
        <taxon>Spermatophyta</taxon>
        <taxon>Magnoliopsida</taxon>
        <taxon>eudicotyledons</taxon>
        <taxon>Gunneridae</taxon>
        <taxon>Pentapetalae</taxon>
        <taxon>asterids</taxon>
        <taxon>lamiids</taxon>
        <taxon>Solanales</taxon>
        <taxon>Solanaceae</taxon>
        <taxon>Solanoideae</taxon>
        <taxon>Solaneae</taxon>
        <taxon>Solanum</taxon>
    </lineage>
</organism>
<protein>
    <submittedName>
        <fullName evidence="1">Uncharacterized protein</fullName>
    </submittedName>
</protein>
<proteinExistence type="predicted"/>
<dbReference type="Proteomes" id="UP000824120">
    <property type="component" value="Chromosome 9"/>
</dbReference>
<comment type="caution">
    <text evidence="1">The sequence shown here is derived from an EMBL/GenBank/DDBJ whole genome shotgun (WGS) entry which is preliminary data.</text>
</comment>
<evidence type="ECO:0000313" key="2">
    <source>
        <dbReference type="Proteomes" id="UP000824120"/>
    </source>
</evidence>
<reference evidence="1 2" key="1">
    <citation type="submission" date="2020-09" db="EMBL/GenBank/DDBJ databases">
        <title>De no assembly of potato wild relative species, Solanum commersonii.</title>
        <authorList>
            <person name="Cho K."/>
        </authorList>
    </citation>
    <scope>NUCLEOTIDE SEQUENCE [LARGE SCALE GENOMIC DNA]</scope>
    <source>
        <strain evidence="1">LZ3.2</strain>
        <tissue evidence="1">Leaf</tissue>
    </source>
</reference>
<name>A0A9J5XER3_SOLCO</name>
<dbReference type="OrthoDB" id="10413927at2759"/>
<accession>A0A9J5XER3</accession>